<dbReference type="InterPro" id="IPR009012">
    <property type="entry name" value="GrpE_head"/>
</dbReference>
<evidence type="ECO:0000256" key="4">
    <source>
        <dbReference type="ARBA" id="ARBA00022840"/>
    </source>
</evidence>
<name>A0A2T1FH29_9CYAN</name>
<dbReference type="Gene3D" id="3.30.450.90">
    <property type="match status" value="1"/>
</dbReference>
<dbReference type="SUPFAM" id="SSF51064">
    <property type="entry name" value="Head domain of nucleotide exchange factor GrpE"/>
    <property type="match status" value="1"/>
</dbReference>
<keyword evidence="10" id="KW-1185">Reference proteome</keyword>
<dbReference type="GO" id="GO:0005737">
    <property type="term" value="C:cytoplasm"/>
    <property type="evidence" value="ECO:0007669"/>
    <property type="project" value="UniProtKB-SubCell"/>
</dbReference>
<dbReference type="SUPFAM" id="SSF58014">
    <property type="entry name" value="Coiled-coil domain of nucleotide exchange factor GrpE"/>
    <property type="match status" value="1"/>
</dbReference>
<dbReference type="InterPro" id="IPR001482">
    <property type="entry name" value="T2SS/T4SS_dom"/>
</dbReference>
<dbReference type="Gene3D" id="2.30.22.10">
    <property type="entry name" value="Head domain of nucleotide exchange factor GrpE"/>
    <property type="match status" value="1"/>
</dbReference>
<dbReference type="GO" id="GO:0006457">
    <property type="term" value="P:protein folding"/>
    <property type="evidence" value="ECO:0007669"/>
    <property type="project" value="InterPro"/>
</dbReference>
<comment type="subunit">
    <text evidence="6">Homodimer.</text>
</comment>
<comment type="similarity">
    <text evidence="1">Belongs to the GSP E family.</text>
</comment>
<dbReference type="EMBL" id="PVWO01000528">
    <property type="protein sequence ID" value="PSB44248.1"/>
    <property type="molecule type" value="Genomic_DNA"/>
</dbReference>
<dbReference type="PRINTS" id="PR00773">
    <property type="entry name" value="GRPEPROTEIN"/>
</dbReference>
<comment type="subcellular location">
    <subcellularLocation>
        <location evidence="6">Cytoplasm</location>
    </subcellularLocation>
</comment>
<keyword evidence="5 6" id="KW-0143">Chaperone</keyword>
<evidence type="ECO:0000313" key="9">
    <source>
        <dbReference type="EMBL" id="PSB44248.1"/>
    </source>
</evidence>
<evidence type="ECO:0000256" key="7">
    <source>
        <dbReference type="SAM" id="Coils"/>
    </source>
</evidence>
<keyword evidence="6" id="KW-0963">Cytoplasm</keyword>
<evidence type="ECO:0000259" key="8">
    <source>
        <dbReference type="Pfam" id="PF00437"/>
    </source>
</evidence>
<proteinExistence type="inferred from homology"/>
<comment type="similarity">
    <text evidence="2 6">Belongs to the GrpE family.</text>
</comment>
<evidence type="ECO:0000256" key="6">
    <source>
        <dbReference type="HAMAP-Rule" id="MF_01151"/>
    </source>
</evidence>
<dbReference type="RefSeq" id="WP_106311708.1">
    <property type="nucleotide sequence ID" value="NZ_PVWO01000528.1"/>
</dbReference>
<dbReference type="GO" id="GO:0051087">
    <property type="term" value="F:protein-folding chaperone binding"/>
    <property type="evidence" value="ECO:0007669"/>
    <property type="project" value="InterPro"/>
</dbReference>
<reference evidence="9 10" key="1">
    <citation type="submission" date="2018-03" db="EMBL/GenBank/DDBJ databases">
        <title>The ancient ancestry and fast evolution of plastids.</title>
        <authorList>
            <person name="Moore K.R."/>
            <person name="Magnabosco C."/>
            <person name="Momper L."/>
            <person name="Gold D.A."/>
            <person name="Bosak T."/>
            <person name="Fournier G.P."/>
        </authorList>
    </citation>
    <scope>NUCLEOTIDE SEQUENCE [LARGE SCALE GENOMIC DNA]</scope>
    <source>
        <strain evidence="9 10">CCALA 037</strain>
    </source>
</reference>
<dbReference type="GO" id="GO:0042803">
    <property type="term" value="F:protein homodimerization activity"/>
    <property type="evidence" value="ECO:0007669"/>
    <property type="project" value="InterPro"/>
</dbReference>
<keyword evidence="7" id="KW-0175">Coiled coil</keyword>
<comment type="function">
    <text evidence="6">Participates actively in the response to hyperosmotic and heat shock by preventing the aggregation of stress-denatured proteins, in association with DnaK and GrpE. It is the nucleotide exchange factor for DnaK and may function as a thermosensor. Unfolded proteins bind initially to DnaJ; upon interaction with the DnaJ-bound protein, DnaK hydrolyzes its bound ATP, resulting in the formation of a stable complex. GrpE releases ADP from DnaK; ATP binding to DnaK triggers the release of the substrate protein, thus completing the reaction cycle. Several rounds of ATP-dependent interactions between DnaJ, DnaK and GrpE are required for fully efficient folding.</text>
</comment>
<sequence>MTQIQSTSPEDNPIINLVDRILAKAIEDRASHLYFEPQDRSLQIRVRHNGLLQTALQNMPHHTIVPTIDRLKALAQIHPERPAPQTGTFDRPSKIGRVQIAITTLPTQFGDTITAKITYTQRPQIALHQLIPDRQVFEPISRIIHSHRGLILIVGARDSGTSAIVDASLAELQQADRKIYAIDRQLTADIPGIDRILLPAAADAQTIARTIDTCLHQQPDILAIGAIDSLPVAQTALQAVAQGCLVFATIAAATAGEAISNLIALGVPAAQLYTATIGIIAQKSLKQLCNDCRLPQEPDRLPLAQLGNTILSLTDRSSYYRAHTLDPIAIERAKQSGKLCSQCQGSGYRGEIGIYEVLTIVDRLKPTILHGDAESIDLAAQETGMRSFLDLAIDLFRQGKIAFSEVQRCAPPKTLLQDRLANAQTYPDAEASDLDRAESLEAALYWKQQALQAKSECEQLLAELEHYQQETDEFEQRIKQSRSQVEQRTRAEIALHLLSVVDVIELARTSIKPQTDREAAIQKGYSMLENKMLSSIKEIGVRVTESKGRKFEAHLHEVIKEVSTHEHPAGTVIDELKRGYTLGDRVLRLAQVNVAVASTYN</sequence>
<evidence type="ECO:0000313" key="10">
    <source>
        <dbReference type="Proteomes" id="UP000238937"/>
    </source>
</evidence>
<feature type="coiled-coil region" evidence="7">
    <location>
        <begin position="450"/>
        <end position="484"/>
    </location>
</feature>
<dbReference type="Proteomes" id="UP000238937">
    <property type="component" value="Unassembled WGS sequence"/>
</dbReference>
<dbReference type="InterPro" id="IPR013805">
    <property type="entry name" value="GrpE_CC"/>
</dbReference>
<dbReference type="InterPro" id="IPR000740">
    <property type="entry name" value="GrpE"/>
</dbReference>
<evidence type="ECO:0000256" key="5">
    <source>
        <dbReference type="ARBA" id="ARBA00023186"/>
    </source>
</evidence>
<dbReference type="PANTHER" id="PTHR30258:SF2">
    <property type="entry name" value="COMG OPERON PROTEIN 1"/>
    <property type="match status" value="1"/>
</dbReference>
<accession>A0A2T1FH29</accession>
<keyword evidence="3" id="KW-0547">Nucleotide-binding</keyword>
<dbReference type="GO" id="GO:0000774">
    <property type="term" value="F:adenyl-nucleotide exchange factor activity"/>
    <property type="evidence" value="ECO:0007669"/>
    <property type="project" value="InterPro"/>
</dbReference>
<dbReference type="PANTHER" id="PTHR30258">
    <property type="entry name" value="TYPE II SECRETION SYSTEM PROTEIN GSPE-RELATED"/>
    <property type="match status" value="1"/>
</dbReference>
<comment type="caution">
    <text evidence="9">The sequence shown here is derived from an EMBL/GenBank/DDBJ whole genome shotgun (WGS) entry which is preliminary data.</text>
</comment>
<evidence type="ECO:0000256" key="2">
    <source>
        <dbReference type="ARBA" id="ARBA00009054"/>
    </source>
</evidence>
<dbReference type="HAMAP" id="MF_01151">
    <property type="entry name" value="GrpE"/>
    <property type="match status" value="1"/>
</dbReference>
<protein>
    <recommendedName>
        <fullName evidence="6">Protein GrpE</fullName>
    </recommendedName>
    <alternativeName>
        <fullName evidence="6">HSP-70 cofactor</fullName>
    </alternativeName>
</protein>
<gene>
    <name evidence="6 9" type="primary">grpE</name>
    <name evidence="9" type="ORF">C7B77_25745</name>
</gene>
<dbReference type="InterPro" id="IPR027417">
    <property type="entry name" value="P-loop_NTPase"/>
</dbReference>
<dbReference type="Pfam" id="PF01025">
    <property type="entry name" value="GrpE"/>
    <property type="match status" value="1"/>
</dbReference>
<evidence type="ECO:0000256" key="3">
    <source>
        <dbReference type="ARBA" id="ARBA00022741"/>
    </source>
</evidence>
<dbReference type="OrthoDB" id="244550at2"/>
<dbReference type="GO" id="GO:0016887">
    <property type="term" value="F:ATP hydrolysis activity"/>
    <property type="evidence" value="ECO:0007669"/>
    <property type="project" value="TreeGrafter"/>
</dbReference>
<keyword evidence="6" id="KW-0346">Stress response</keyword>
<feature type="domain" description="Bacterial type II secretion system protein E" evidence="8">
    <location>
        <begin position="10"/>
        <end position="408"/>
    </location>
</feature>
<dbReference type="AlphaFoldDB" id="A0A2T1FH29"/>
<dbReference type="GO" id="GO:0005524">
    <property type="term" value="F:ATP binding"/>
    <property type="evidence" value="ECO:0007669"/>
    <property type="project" value="UniProtKB-KW"/>
</dbReference>
<dbReference type="Gene3D" id="3.90.20.20">
    <property type="match status" value="1"/>
</dbReference>
<organism evidence="9 10">
    <name type="scientific">Chamaesiphon polymorphus CCALA 037</name>
    <dbReference type="NCBI Taxonomy" id="2107692"/>
    <lineage>
        <taxon>Bacteria</taxon>
        <taxon>Bacillati</taxon>
        <taxon>Cyanobacteriota</taxon>
        <taxon>Cyanophyceae</taxon>
        <taxon>Gomontiellales</taxon>
        <taxon>Chamaesiphonaceae</taxon>
        <taxon>Chamaesiphon</taxon>
    </lineage>
</organism>
<dbReference type="SUPFAM" id="SSF52540">
    <property type="entry name" value="P-loop containing nucleoside triphosphate hydrolases"/>
    <property type="match status" value="1"/>
</dbReference>
<dbReference type="Pfam" id="PF00437">
    <property type="entry name" value="T2SSE"/>
    <property type="match status" value="1"/>
</dbReference>
<dbReference type="Gene3D" id="3.40.50.300">
    <property type="entry name" value="P-loop containing nucleotide triphosphate hydrolases"/>
    <property type="match status" value="1"/>
</dbReference>
<evidence type="ECO:0000256" key="1">
    <source>
        <dbReference type="ARBA" id="ARBA00006611"/>
    </source>
</evidence>
<dbReference type="GO" id="GO:0005886">
    <property type="term" value="C:plasma membrane"/>
    <property type="evidence" value="ECO:0007669"/>
    <property type="project" value="TreeGrafter"/>
</dbReference>
<keyword evidence="4" id="KW-0067">ATP-binding</keyword>